<reference evidence="3 4" key="1">
    <citation type="submission" date="2019-11" db="EMBL/GenBank/DDBJ databases">
        <authorList>
            <person name="Cao P."/>
        </authorList>
    </citation>
    <scope>NUCLEOTIDE SEQUENCE [LARGE SCALE GENOMIC DNA]</scope>
    <source>
        <strain evidence="3 4">NEAU-AAG5</strain>
    </source>
</reference>
<comment type="caution">
    <text evidence="3">The sequence shown here is derived from an EMBL/GenBank/DDBJ whole genome shotgun (WGS) entry which is preliminary data.</text>
</comment>
<evidence type="ECO:0000256" key="1">
    <source>
        <dbReference type="SAM" id="Coils"/>
    </source>
</evidence>
<keyword evidence="1" id="KW-0175">Coiled coil</keyword>
<keyword evidence="4" id="KW-1185">Reference proteome</keyword>
<evidence type="ECO:0000313" key="3">
    <source>
        <dbReference type="EMBL" id="MUN41476.1"/>
    </source>
</evidence>
<name>A0A7K1LB50_9ACTN</name>
<evidence type="ECO:0000313" key="4">
    <source>
        <dbReference type="Proteomes" id="UP000432015"/>
    </source>
</evidence>
<sequence>MTNPTTPKASELKPGTIADITIKGARIERGSIEGHDSDTTRVVQVAIVNPDGRSYFTTLPIEWAPVVVEPVGQGEGPPQTDEEMHRQLASAIGGTMILRTSVDEIATAALKVVHSEQEQLRALLAVVAAERDEAHRLGGRHRTDAARAERERDAARAEADRFAEDRAAAYDALTDQGRAAMEVAGCLADGINAVTSALTDAETEVERLREEAAADRQALDRAAADHAQLQVDMGEQRRELKKVEAHRGRLAEQVNGDRLHAVIEAALIAYWCLERGKEPDQLDIAAAGSHAYMLVDALHHAGMPTGRAPAADAHGVREAVTEAVRALDGAEADEPVDSPCIPYLALVGHRVEVLTMADESVTGLLVRCDRDARELRLVTSAGEQGIPWDLVAAARPAVEGAEVSRG</sequence>
<dbReference type="RefSeq" id="WP_156220645.1">
    <property type="nucleotide sequence ID" value="NZ_WOFH01000014.1"/>
</dbReference>
<dbReference type="EMBL" id="WOFH01000014">
    <property type="protein sequence ID" value="MUN41476.1"/>
    <property type="molecule type" value="Genomic_DNA"/>
</dbReference>
<dbReference type="Proteomes" id="UP000432015">
    <property type="component" value="Unassembled WGS sequence"/>
</dbReference>
<feature type="coiled-coil region" evidence="1">
    <location>
        <begin position="191"/>
        <end position="246"/>
    </location>
</feature>
<organism evidence="3 4">
    <name type="scientific">Actinomadura litoris</name>
    <dbReference type="NCBI Taxonomy" id="2678616"/>
    <lineage>
        <taxon>Bacteria</taxon>
        <taxon>Bacillati</taxon>
        <taxon>Actinomycetota</taxon>
        <taxon>Actinomycetes</taxon>
        <taxon>Streptosporangiales</taxon>
        <taxon>Thermomonosporaceae</taxon>
        <taxon>Actinomadura</taxon>
    </lineage>
</organism>
<proteinExistence type="predicted"/>
<evidence type="ECO:0000256" key="2">
    <source>
        <dbReference type="SAM" id="MobiDB-lite"/>
    </source>
</evidence>
<feature type="region of interest" description="Disordered" evidence="2">
    <location>
        <begin position="137"/>
        <end position="159"/>
    </location>
</feature>
<dbReference type="AlphaFoldDB" id="A0A7K1LB50"/>
<accession>A0A7K1LB50</accession>
<gene>
    <name evidence="3" type="ORF">GNZ18_33520</name>
</gene>
<protein>
    <submittedName>
        <fullName evidence="3">Uncharacterized protein</fullName>
    </submittedName>
</protein>